<sequence length="152" mass="17305">MRKILYSLFLVAAIVACQDLYDAPPQSLLEVKLTNVDTLSNRIPKVSVYGVDQDSIWIYQVQTNAFRLPLSLEETTSFVLLLDSIADTLTIRHSNELIFESAESGFYHEFKILDVGHSFNQIDDYEVTDSMVTKNWHENIELYILSVPAGDN</sequence>
<dbReference type="OrthoDB" id="1122077at2"/>
<evidence type="ECO:0000313" key="1">
    <source>
        <dbReference type="EMBL" id="KOH42874.1"/>
    </source>
</evidence>
<dbReference type="Proteomes" id="UP000036958">
    <property type="component" value="Unassembled WGS sequence"/>
</dbReference>
<organism evidence="1 2">
    <name type="scientific">Sunxiuqinia dokdonensis</name>
    <dbReference type="NCBI Taxonomy" id="1409788"/>
    <lineage>
        <taxon>Bacteria</taxon>
        <taxon>Pseudomonadati</taxon>
        <taxon>Bacteroidota</taxon>
        <taxon>Bacteroidia</taxon>
        <taxon>Marinilabiliales</taxon>
        <taxon>Prolixibacteraceae</taxon>
        <taxon>Sunxiuqinia</taxon>
    </lineage>
</organism>
<evidence type="ECO:0000313" key="2">
    <source>
        <dbReference type="Proteomes" id="UP000036958"/>
    </source>
</evidence>
<dbReference type="RefSeq" id="WP_053188124.1">
    <property type="nucleotide sequence ID" value="NZ_LGIA01000208.1"/>
</dbReference>
<dbReference type="AlphaFoldDB" id="A0A0L8V385"/>
<dbReference type="Pfam" id="PF20050">
    <property type="entry name" value="DUF6452"/>
    <property type="match status" value="1"/>
</dbReference>
<protein>
    <submittedName>
        <fullName evidence="1">Uncharacterized protein</fullName>
    </submittedName>
</protein>
<keyword evidence="2" id="KW-1185">Reference proteome</keyword>
<dbReference type="InterPro" id="IPR045607">
    <property type="entry name" value="DUF6452"/>
</dbReference>
<dbReference type="STRING" id="1409788.NC99_43170"/>
<dbReference type="PROSITE" id="PS51257">
    <property type="entry name" value="PROKAR_LIPOPROTEIN"/>
    <property type="match status" value="1"/>
</dbReference>
<proteinExistence type="predicted"/>
<comment type="caution">
    <text evidence="1">The sequence shown here is derived from an EMBL/GenBank/DDBJ whole genome shotgun (WGS) entry which is preliminary data.</text>
</comment>
<gene>
    <name evidence="1" type="ORF">NC99_43170</name>
</gene>
<accession>A0A0L8V385</accession>
<reference evidence="2" key="1">
    <citation type="submission" date="2015-07" db="EMBL/GenBank/DDBJ databases">
        <title>Genome sequencing of Sunxiuqinia dokdonensis strain SK.</title>
        <authorList>
            <person name="Ahn S."/>
            <person name="Kim B.-C."/>
        </authorList>
    </citation>
    <scope>NUCLEOTIDE SEQUENCE [LARGE SCALE GENOMIC DNA]</scope>
    <source>
        <strain evidence="2">SK</strain>
    </source>
</reference>
<name>A0A0L8V385_9BACT</name>
<dbReference type="EMBL" id="LGIA01000208">
    <property type="protein sequence ID" value="KOH42874.1"/>
    <property type="molecule type" value="Genomic_DNA"/>
</dbReference>